<comment type="subcellular location">
    <subcellularLocation>
        <location evidence="2">Cytoplasm</location>
    </subcellularLocation>
    <subcellularLocation>
        <location evidence="1">Nucleus</location>
    </subcellularLocation>
</comment>
<dbReference type="KEGG" id="ptm:GSPATT00007128001"/>
<dbReference type="Gene3D" id="1.10.238.220">
    <property type="match status" value="1"/>
</dbReference>
<dbReference type="FunFam" id="1.10.238.220:FF:000002">
    <property type="entry name" value="Serine/threonine-protein phosphatase 2A regulatory subunit B'' subunit gamma"/>
    <property type="match status" value="1"/>
</dbReference>
<dbReference type="InterPro" id="IPR011992">
    <property type="entry name" value="EF-hand-dom_pair"/>
</dbReference>
<evidence type="ECO:0000256" key="7">
    <source>
        <dbReference type="ARBA" id="ARBA00022837"/>
    </source>
</evidence>
<keyword evidence="4" id="KW-0963">Cytoplasm</keyword>
<reference evidence="10 11" key="1">
    <citation type="journal article" date="2006" name="Nature">
        <title>Global trends of whole-genome duplications revealed by the ciliate Paramecium tetraurelia.</title>
        <authorList>
            <consortium name="Genoscope"/>
            <person name="Aury J.-M."/>
            <person name="Jaillon O."/>
            <person name="Duret L."/>
            <person name="Noel B."/>
            <person name="Jubin C."/>
            <person name="Porcel B.M."/>
            <person name="Segurens B."/>
            <person name="Daubin V."/>
            <person name="Anthouard V."/>
            <person name="Aiach N."/>
            <person name="Arnaiz O."/>
            <person name="Billaut A."/>
            <person name="Beisson J."/>
            <person name="Blanc I."/>
            <person name="Bouhouche K."/>
            <person name="Camara F."/>
            <person name="Duharcourt S."/>
            <person name="Guigo R."/>
            <person name="Gogendeau D."/>
            <person name="Katinka M."/>
            <person name="Keller A.-M."/>
            <person name="Kissmehl R."/>
            <person name="Klotz C."/>
            <person name="Koll F."/>
            <person name="Le Moue A."/>
            <person name="Lepere C."/>
            <person name="Malinsky S."/>
            <person name="Nowacki M."/>
            <person name="Nowak J.K."/>
            <person name="Plattner H."/>
            <person name="Poulain J."/>
            <person name="Ruiz F."/>
            <person name="Serrano V."/>
            <person name="Zagulski M."/>
            <person name="Dessen P."/>
            <person name="Betermier M."/>
            <person name="Weissenbach J."/>
            <person name="Scarpelli C."/>
            <person name="Schachter V."/>
            <person name="Sperling L."/>
            <person name="Meyer E."/>
            <person name="Cohen J."/>
            <person name="Wincker P."/>
        </authorList>
    </citation>
    <scope>NUCLEOTIDE SEQUENCE [LARGE SCALE GENOMIC DNA]</scope>
    <source>
        <strain evidence="10 11">Stock d4-2</strain>
    </source>
</reference>
<evidence type="ECO:0000256" key="6">
    <source>
        <dbReference type="ARBA" id="ARBA00022737"/>
    </source>
</evidence>
<dbReference type="PANTHER" id="PTHR12085:SF3">
    <property type="entry name" value="SERINE_THREONINE-PROTEIN PHOSPHATASE 2A REGULATORY SUBUNIT B'' SUBUNIT GAMMA"/>
    <property type="match status" value="1"/>
</dbReference>
<protein>
    <recommendedName>
        <fullName evidence="3">Serine/threonine-protein phosphatase 2A regulatory subunit B'' subunit gamma</fullName>
    </recommendedName>
</protein>
<dbReference type="GO" id="GO:0005634">
    <property type="term" value="C:nucleus"/>
    <property type="evidence" value="ECO:0007669"/>
    <property type="project" value="UniProtKB-SubCell"/>
</dbReference>
<evidence type="ECO:0000256" key="2">
    <source>
        <dbReference type="ARBA" id="ARBA00004496"/>
    </source>
</evidence>
<dbReference type="HOGENOM" id="CLU_035365_1_0_1"/>
<evidence type="ECO:0000313" key="11">
    <source>
        <dbReference type="Proteomes" id="UP000000600"/>
    </source>
</evidence>
<dbReference type="eggNOG" id="KOG2562">
    <property type="taxonomic scope" value="Eukaryota"/>
</dbReference>
<dbReference type="SUPFAM" id="SSF47473">
    <property type="entry name" value="EF-hand"/>
    <property type="match status" value="2"/>
</dbReference>
<evidence type="ECO:0000256" key="8">
    <source>
        <dbReference type="ARBA" id="ARBA00023242"/>
    </source>
</evidence>
<keyword evidence="8" id="KW-0539">Nucleus</keyword>
<evidence type="ECO:0000256" key="4">
    <source>
        <dbReference type="ARBA" id="ARBA00022490"/>
    </source>
</evidence>
<dbReference type="InterPro" id="IPR041534">
    <property type="entry name" value="EF-hand_13"/>
</dbReference>
<dbReference type="InterPro" id="IPR018247">
    <property type="entry name" value="EF_Hand_1_Ca_BS"/>
</dbReference>
<dbReference type="Gene3D" id="1.10.238.10">
    <property type="entry name" value="EF-hand"/>
    <property type="match status" value="1"/>
</dbReference>
<dbReference type="AlphaFoldDB" id="A0CDP9"/>
<keyword evidence="5" id="KW-0479">Metal-binding</keyword>
<organism evidence="10 11">
    <name type="scientific">Paramecium tetraurelia</name>
    <dbReference type="NCBI Taxonomy" id="5888"/>
    <lineage>
        <taxon>Eukaryota</taxon>
        <taxon>Sar</taxon>
        <taxon>Alveolata</taxon>
        <taxon>Ciliophora</taxon>
        <taxon>Intramacronucleata</taxon>
        <taxon>Oligohymenophorea</taxon>
        <taxon>Peniculida</taxon>
        <taxon>Parameciidae</taxon>
        <taxon>Paramecium</taxon>
    </lineage>
</organism>
<dbReference type="OrthoDB" id="10265007at2759"/>
<sequence length="450" mass="53592">MSKKGIDWVSTLKKFVDSKQQRTAQEIDDETDQLFLDYIEQARKKEQEEDPSYKKIPKFFQKASVTNENQLSFRVRQEARTRFLNHKTGEILDKEDLEKLWTELKNNISPPDDKKERINYNSFLTIASLLPIKCRHFFSASTFLKFDRDEYGRIDIVAFFHSIVRKVNLFQTRIQISLYDSIGNGYLREKDLENYIFELIPTFPQLEKLDQNFYPFYVITAVRKFFFFLDSKRTGRIYIKDMLTSPILAELYELRQEKLTLEELGQNWFSKQSALKVYERYLKLDNDHNGLLSKQELSKYSWGLTDIFIDRVFEEYQTFEGEMDYKTFLDFVLAMENKKSQQAIQYFWRILNVYHKPAIDSFVINMFFRPIIQKLEHKVDDKFGFNVEDVKDEIFDMAKPAISTAITLTDLQNCGQGDIIISMLIDAKAFYEYDQRESGQLLEVDDYEEF</sequence>
<dbReference type="GO" id="GO:0005737">
    <property type="term" value="C:cytoplasm"/>
    <property type="evidence" value="ECO:0007669"/>
    <property type="project" value="UniProtKB-SubCell"/>
</dbReference>
<proteinExistence type="predicted"/>
<feature type="domain" description="PP2A regulatory subunit B'' EF-hand" evidence="9">
    <location>
        <begin position="181"/>
        <end position="257"/>
    </location>
</feature>
<dbReference type="Proteomes" id="UP000000600">
    <property type="component" value="Unassembled WGS sequence"/>
</dbReference>
<dbReference type="InterPro" id="IPR039865">
    <property type="entry name" value="PPP2R3C"/>
</dbReference>
<dbReference type="Pfam" id="PF17958">
    <property type="entry name" value="EF-hand_13"/>
    <property type="match status" value="1"/>
</dbReference>
<dbReference type="GeneID" id="5022098"/>
<dbReference type="PROSITE" id="PS00018">
    <property type="entry name" value="EF_HAND_1"/>
    <property type="match status" value="1"/>
</dbReference>
<evidence type="ECO:0000259" key="9">
    <source>
        <dbReference type="Pfam" id="PF17958"/>
    </source>
</evidence>
<dbReference type="STRING" id="5888.A0CDP9"/>
<dbReference type="PANTHER" id="PTHR12085">
    <property type="entry name" value="SERINE/THREONINE-PROTEIN PHOSPHATASE 2A REGULATORY SUBUNIT B'' SUBUNIT GAMMA"/>
    <property type="match status" value="1"/>
</dbReference>
<name>A0CDP9_PARTE</name>
<keyword evidence="7" id="KW-0106">Calcium</keyword>
<evidence type="ECO:0000256" key="1">
    <source>
        <dbReference type="ARBA" id="ARBA00004123"/>
    </source>
</evidence>
<dbReference type="GO" id="GO:0000226">
    <property type="term" value="P:microtubule cytoskeleton organization"/>
    <property type="evidence" value="ECO:0000318"/>
    <property type="project" value="GO_Central"/>
</dbReference>
<keyword evidence="6" id="KW-0677">Repeat</keyword>
<dbReference type="RefSeq" id="XP_001436313.1">
    <property type="nucleotide sequence ID" value="XM_001436276.1"/>
</dbReference>
<accession>A0CDP9</accession>
<dbReference type="InParanoid" id="A0CDP9"/>
<evidence type="ECO:0000313" key="10">
    <source>
        <dbReference type="EMBL" id="CAK68916.1"/>
    </source>
</evidence>
<gene>
    <name evidence="10" type="ORF">GSPATT00007128001</name>
</gene>
<dbReference type="GO" id="GO:0030865">
    <property type="term" value="P:cortical cytoskeleton organization"/>
    <property type="evidence" value="ECO:0000318"/>
    <property type="project" value="GO_Central"/>
</dbReference>
<dbReference type="GO" id="GO:0046872">
    <property type="term" value="F:metal ion binding"/>
    <property type="evidence" value="ECO:0007669"/>
    <property type="project" value="UniProtKB-KW"/>
</dbReference>
<dbReference type="CDD" id="cd21505">
    <property type="entry name" value="PPP2R3C"/>
    <property type="match status" value="1"/>
</dbReference>
<evidence type="ECO:0000256" key="3">
    <source>
        <dbReference type="ARBA" id="ARBA00022320"/>
    </source>
</evidence>
<dbReference type="EMBL" id="CT868063">
    <property type="protein sequence ID" value="CAK68916.1"/>
    <property type="molecule type" value="Genomic_DNA"/>
</dbReference>
<evidence type="ECO:0000256" key="5">
    <source>
        <dbReference type="ARBA" id="ARBA00022723"/>
    </source>
</evidence>
<dbReference type="FunFam" id="1.10.238.10:FF:000091">
    <property type="entry name" value="Serine/threonine-protein phosphatase 2A regulatory subunit B'' subunit gamma"/>
    <property type="match status" value="1"/>
</dbReference>
<dbReference type="OMA" id="IHLHYYD"/>
<keyword evidence="11" id="KW-1185">Reference proteome</keyword>
<dbReference type="GO" id="GO:0035303">
    <property type="term" value="P:regulation of dephosphorylation"/>
    <property type="evidence" value="ECO:0007669"/>
    <property type="project" value="InterPro"/>
</dbReference>